<reference evidence="1" key="1">
    <citation type="submission" date="2021-02" db="EMBL/GenBank/DDBJ databases">
        <authorList>
            <person name="Nowell W R."/>
        </authorList>
    </citation>
    <scope>NUCLEOTIDE SEQUENCE</scope>
</reference>
<dbReference type="Proteomes" id="UP000663882">
    <property type="component" value="Unassembled WGS sequence"/>
</dbReference>
<dbReference type="EMBL" id="CAJNOO010005090">
    <property type="protein sequence ID" value="CAF1403713.1"/>
    <property type="molecule type" value="Genomic_DNA"/>
</dbReference>
<protein>
    <submittedName>
        <fullName evidence="1">Uncharacterized protein</fullName>
    </submittedName>
</protein>
<organism evidence="1 2">
    <name type="scientific">Rotaria sordida</name>
    <dbReference type="NCBI Taxonomy" id="392033"/>
    <lineage>
        <taxon>Eukaryota</taxon>
        <taxon>Metazoa</taxon>
        <taxon>Spiralia</taxon>
        <taxon>Gnathifera</taxon>
        <taxon>Rotifera</taxon>
        <taxon>Eurotatoria</taxon>
        <taxon>Bdelloidea</taxon>
        <taxon>Philodinida</taxon>
        <taxon>Philodinidae</taxon>
        <taxon>Rotaria</taxon>
    </lineage>
</organism>
<comment type="caution">
    <text evidence="1">The sequence shown here is derived from an EMBL/GenBank/DDBJ whole genome shotgun (WGS) entry which is preliminary data.</text>
</comment>
<accession>A0A815L101</accession>
<sequence length="67" mass="7480">MTTAVPCVMVTFNNDIIHLLYMQFQPDGHGGIEIINDDEHSINNIQDINGNQNMATLFCKRKSSISA</sequence>
<name>A0A815L101_9BILA</name>
<dbReference type="AlphaFoldDB" id="A0A815L101"/>
<evidence type="ECO:0000313" key="1">
    <source>
        <dbReference type="EMBL" id="CAF1403713.1"/>
    </source>
</evidence>
<evidence type="ECO:0000313" key="2">
    <source>
        <dbReference type="Proteomes" id="UP000663882"/>
    </source>
</evidence>
<gene>
    <name evidence="1" type="ORF">RFH988_LOCUS34953</name>
</gene>
<proteinExistence type="predicted"/>